<name>A0AC35GTG6_9BILA</name>
<accession>A0AC35GTG6</accession>
<protein>
    <submittedName>
        <fullName evidence="2">Neurotransmitter-gated ion-channel ligand-binding domain-containing protein</fullName>
    </submittedName>
</protein>
<organism evidence="1 2">
    <name type="scientific">Panagrolaimus sp. PS1159</name>
    <dbReference type="NCBI Taxonomy" id="55785"/>
    <lineage>
        <taxon>Eukaryota</taxon>
        <taxon>Metazoa</taxon>
        <taxon>Ecdysozoa</taxon>
        <taxon>Nematoda</taxon>
        <taxon>Chromadorea</taxon>
        <taxon>Rhabditida</taxon>
        <taxon>Tylenchina</taxon>
        <taxon>Panagrolaimomorpha</taxon>
        <taxon>Panagrolaimoidea</taxon>
        <taxon>Panagrolaimidae</taxon>
        <taxon>Panagrolaimus</taxon>
    </lineage>
</organism>
<dbReference type="WBParaSite" id="PS1159_v2.g8534.t1">
    <property type="protein sequence ID" value="PS1159_v2.g8534.t1"/>
    <property type="gene ID" value="PS1159_v2.g8534"/>
</dbReference>
<evidence type="ECO:0000313" key="2">
    <source>
        <dbReference type="WBParaSite" id="PS1159_v2.g8534.t1"/>
    </source>
</evidence>
<dbReference type="Proteomes" id="UP000887580">
    <property type="component" value="Unplaced"/>
</dbReference>
<reference evidence="2" key="1">
    <citation type="submission" date="2022-11" db="UniProtKB">
        <authorList>
            <consortium name="WormBaseParasite"/>
        </authorList>
    </citation>
    <scope>IDENTIFICATION</scope>
</reference>
<evidence type="ECO:0000313" key="1">
    <source>
        <dbReference type="Proteomes" id="UP000887580"/>
    </source>
</evidence>
<sequence>MASAMAVFNILQLLTLPSAQEVNNDFSQLNNNYNRLISKLFDVRTYERWKPSHTPVEVGTFIVIDHVENMDEYAQTLTFHGTLIMTWRDKRLVWEPQDYGNLNQTYISLNIASIWTPPVYFRTLVRATSKVLQYHNTEIALDYTGFITTITGISVMTECQLDYKNYPFDNQTCSILFVSPMMNSERMLFTDAPVFVKRDSLYGAQENNMTSGANFNVVGLKSQRYYYYPKGLTQNETILNPNYYMALIALPLLASSLSAYVVACMSYSAVSLVWLTVCLLMQALNIVRMVEDLPPDYKTTPFCAKMAALILVQTLLLLLYRFMMIFFYNYYTKEYDKRRLERMQQI</sequence>
<proteinExistence type="predicted"/>